<protein>
    <submittedName>
        <fullName evidence="7">GNAT family N-acetyltransferase</fullName>
        <ecNumber evidence="7">2.3.1.-</ecNumber>
    </submittedName>
</protein>
<dbReference type="SUPFAM" id="SSF55729">
    <property type="entry name" value="Acyl-CoA N-acyltransferases (Nat)"/>
    <property type="match status" value="1"/>
</dbReference>
<evidence type="ECO:0000256" key="5">
    <source>
        <dbReference type="ARBA" id="ARBA00049880"/>
    </source>
</evidence>
<evidence type="ECO:0000256" key="3">
    <source>
        <dbReference type="ARBA" id="ARBA00022679"/>
    </source>
</evidence>
<keyword evidence="2" id="KW-1277">Toxin-antitoxin system</keyword>
<evidence type="ECO:0000256" key="1">
    <source>
        <dbReference type="ARBA" id="ARBA00022491"/>
    </source>
</evidence>
<proteinExistence type="predicted"/>
<keyword evidence="1" id="KW-0678">Repressor</keyword>
<reference evidence="8" key="1">
    <citation type="journal article" date="2019" name="Int. J. Syst. Evol. Microbiol.">
        <title>The Global Catalogue of Microorganisms (GCM) 10K type strain sequencing project: providing services to taxonomists for standard genome sequencing and annotation.</title>
        <authorList>
            <consortium name="The Broad Institute Genomics Platform"/>
            <consortium name="The Broad Institute Genome Sequencing Center for Infectious Disease"/>
            <person name="Wu L."/>
            <person name="Ma J."/>
        </authorList>
    </citation>
    <scope>NUCLEOTIDE SEQUENCE [LARGE SCALE GENOMIC DNA]</scope>
    <source>
        <strain evidence="8">CCUG 53270</strain>
    </source>
</reference>
<dbReference type="InterPro" id="IPR016181">
    <property type="entry name" value="Acyl_CoA_acyltransferase"/>
</dbReference>
<dbReference type="InterPro" id="IPR000182">
    <property type="entry name" value="GNAT_dom"/>
</dbReference>
<dbReference type="EC" id="2.3.1.-" evidence="7"/>
<keyword evidence="4 7" id="KW-0012">Acyltransferase</keyword>
<keyword evidence="3 7" id="KW-0808">Transferase</keyword>
<evidence type="ECO:0000259" key="6">
    <source>
        <dbReference type="PROSITE" id="PS51186"/>
    </source>
</evidence>
<dbReference type="RefSeq" id="WP_345595412.1">
    <property type="nucleotide sequence ID" value="NZ_BAABJG010000063.1"/>
</dbReference>
<dbReference type="PANTHER" id="PTHR36449:SF1">
    <property type="entry name" value="ACETYLTRANSFERASE"/>
    <property type="match status" value="1"/>
</dbReference>
<dbReference type="Pfam" id="PF13673">
    <property type="entry name" value="Acetyltransf_10"/>
    <property type="match status" value="1"/>
</dbReference>
<evidence type="ECO:0000313" key="7">
    <source>
        <dbReference type="EMBL" id="MFD1219462.1"/>
    </source>
</evidence>
<evidence type="ECO:0000313" key="8">
    <source>
        <dbReference type="Proteomes" id="UP001597180"/>
    </source>
</evidence>
<dbReference type="Gene3D" id="3.40.630.30">
    <property type="match status" value="1"/>
</dbReference>
<organism evidence="7 8">
    <name type="scientific">Paenibacillus vulneris</name>
    <dbReference type="NCBI Taxonomy" id="1133364"/>
    <lineage>
        <taxon>Bacteria</taxon>
        <taxon>Bacillati</taxon>
        <taxon>Bacillota</taxon>
        <taxon>Bacilli</taxon>
        <taxon>Bacillales</taxon>
        <taxon>Paenibacillaceae</taxon>
        <taxon>Paenibacillus</taxon>
    </lineage>
</organism>
<feature type="domain" description="N-acetyltransferase" evidence="6">
    <location>
        <begin position="1"/>
        <end position="169"/>
    </location>
</feature>
<gene>
    <name evidence="7" type="ORF">ACFQ4B_04990</name>
</gene>
<dbReference type="Proteomes" id="UP001597180">
    <property type="component" value="Unassembled WGS sequence"/>
</dbReference>
<sequence>MFLRELFGEDINEEHIELINKFQCDDEDTVKEFLVNEALELHKLNLAVTKLFFNDKDKKNLIGYFTLHNDMMQIGKAKRKKHGYQLPSYKYYPSIKLHYLGVDSRFREQRYGETLLFTVLDTAINISKTTGCLFLTIESLPKAVSFYEKYEFKRLNINRPFVNMFFKLDEL</sequence>
<comment type="caution">
    <text evidence="7">The sequence shown here is derived from an EMBL/GenBank/DDBJ whole genome shotgun (WGS) entry which is preliminary data.</text>
</comment>
<evidence type="ECO:0000256" key="4">
    <source>
        <dbReference type="ARBA" id="ARBA00023315"/>
    </source>
</evidence>
<dbReference type="GO" id="GO:0016746">
    <property type="term" value="F:acyltransferase activity"/>
    <property type="evidence" value="ECO:0007669"/>
    <property type="project" value="UniProtKB-KW"/>
</dbReference>
<comment type="catalytic activity">
    <reaction evidence="5">
        <text>glycyl-tRNA(Gly) + acetyl-CoA = N-acetylglycyl-tRNA(Gly) + CoA + H(+)</text>
        <dbReference type="Rhea" id="RHEA:81867"/>
        <dbReference type="Rhea" id="RHEA-COMP:9683"/>
        <dbReference type="Rhea" id="RHEA-COMP:19766"/>
        <dbReference type="ChEBI" id="CHEBI:15378"/>
        <dbReference type="ChEBI" id="CHEBI:57287"/>
        <dbReference type="ChEBI" id="CHEBI:57288"/>
        <dbReference type="ChEBI" id="CHEBI:78522"/>
        <dbReference type="ChEBI" id="CHEBI:232036"/>
    </reaction>
</comment>
<name>A0ABW3UEV6_9BACL</name>
<dbReference type="PANTHER" id="PTHR36449">
    <property type="entry name" value="ACETYLTRANSFERASE-RELATED"/>
    <property type="match status" value="1"/>
</dbReference>
<keyword evidence="8" id="KW-1185">Reference proteome</keyword>
<evidence type="ECO:0000256" key="2">
    <source>
        <dbReference type="ARBA" id="ARBA00022649"/>
    </source>
</evidence>
<accession>A0ABW3UEV6</accession>
<dbReference type="EMBL" id="JBHTLU010000012">
    <property type="protein sequence ID" value="MFD1219462.1"/>
    <property type="molecule type" value="Genomic_DNA"/>
</dbReference>
<dbReference type="PROSITE" id="PS51186">
    <property type="entry name" value="GNAT"/>
    <property type="match status" value="1"/>
</dbReference>